<dbReference type="RefSeq" id="WP_184811249.1">
    <property type="nucleotide sequence ID" value="NZ_JACHJQ010000003.1"/>
</dbReference>
<organism evidence="2 3">
    <name type="scientific">Actinophytocola algeriensis</name>
    <dbReference type="NCBI Taxonomy" id="1768010"/>
    <lineage>
        <taxon>Bacteria</taxon>
        <taxon>Bacillati</taxon>
        <taxon>Actinomycetota</taxon>
        <taxon>Actinomycetes</taxon>
        <taxon>Pseudonocardiales</taxon>
        <taxon>Pseudonocardiaceae</taxon>
    </lineage>
</organism>
<evidence type="ECO:0000256" key="1">
    <source>
        <dbReference type="SAM" id="MobiDB-lite"/>
    </source>
</evidence>
<sequence length="149" mass="15616">MATPVARKPRKAVPATVTAAEAAQAPPAPATAEAGPDTPPPAPAAMMAAATTAQDMLAPAPPSLDEQGIAIGDGLTVGWVHHRMITHLWSYDAVTGVWVWVDGIGWKRLSPVSEHGHSHLCLLATLATDRNLPVDYHEDAAGRIDQLLV</sequence>
<dbReference type="EMBL" id="JACHJQ010000003">
    <property type="protein sequence ID" value="MBB4907135.1"/>
    <property type="molecule type" value="Genomic_DNA"/>
</dbReference>
<feature type="region of interest" description="Disordered" evidence="1">
    <location>
        <begin position="1"/>
        <end position="46"/>
    </location>
</feature>
<gene>
    <name evidence="2" type="ORF">FHR82_003355</name>
</gene>
<evidence type="ECO:0000313" key="3">
    <source>
        <dbReference type="Proteomes" id="UP000520767"/>
    </source>
</evidence>
<proteinExistence type="predicted"/>
<dbReference type="AlphaFoldDB" id="A0A7W7Q4X2"/>
<evidence type="ECO:0000313" key="2">
    <source>
        <dbReference type="EMBL" id="MBB4907135.1"/>
    </source>
</evidence>
<keyword evidence="3" id="KW-1185">Reference proteome</keyword>
<name>A0A7W7Q4X2_9PSEU</name>
<accession>A0A7W7Q4X2</accession>
<comment type="caution">
    <text evidence="2">The sequence shown here is derived from an EMBL/GenBank/DDBJ whole genome shotgun (WGS) entry which is preliminary data.</text>
</comment>
<reference evidence="2 3" key="1">
    <citation type="submission" date="2020-08" db="EMBL/GenBank/DDBJ databases">
        <title>Genomic Encyclopedia of Type Strains, Phase III (KMG-III): the genomes of soil and plant-associated and newly described type strains.</title>
        <authorList>
            <person name="Whitman W."/>
        </authorList>
    </citation>
    <scope>NUCLEOTIDE SEQUENCE [LARGE SCALE GENOMIC DNA]</scope>
    <source>
        <strain evidence="2 3">CECT 8960</strain>
    </source>
</reference>
<dbReference type="Proteomes" id="UP000520767">
    <property type="component" value="Unassembled WGS sequence"/>
</dbReference>
<protein>
    <submittedName>
        <fullName evidence="2">Uncharacterized protein</fullName>
    </submittedName>
</protein>
<feature type="compositionally biased region" description="Low complexity" evidence="1">
    <location>
        <begin position="12"/>
        <end position="36"/>
    </location>
</feature>